<keyword evidence="6 9" id="KW-1133">Transmembrane helix</keyword>
<comment type="caution">
    <text evidence="10">The sequence shown here is derived from an EMBL/GenBank/DDBJ whole genome shotgun (WGS) entry which is preliminary data.</text>
</comment>
<dbReference type="GO" id="GO:0000030">
    <property type="term" value="F:mannosyltransferase activity"/>
    <property type="evidence" value="ECO:0007669"/>
    <property type="project" value="TreeGrafter"/>
</dbReference>
<feature type="transmembrane region" description="Helical" evidence="9">
    <location>
        <begin position="344"/>
        <end position="365"/>
    </location>
</feature>
<feature type="transmembrane region" description="Helical" evidence="9">
    <location>
        <begin position="219"/>
        <end position="236"/>
    </location>
</feature>
<gene>
    <name evidence="10" type="ORF">PAPOLLO_LOCUS20963</name>
</gene>
<dbReference type="InterPro" id="IPR018732">
    <property type="entry name" value="Dpy-19/Dpy-19-like"/>
</dbReference>
<comment type="subcellular location">
    <subcellularLocation>
        <location evidence="1">Membrane</location>
        <topology evidence="1">Multi-pass membrane protein</topology>
    </subcellularLocation>
</comment>
<dbReference type="PANTHER" id="PTHR31488:SF1">
    <property type="entry name" value="C-MANNOSYLTRANSFERASE DPY19L1"/>
    <property type="match status" value="1"/>
</dbReference>
<evidence type="ECO:0000256" key="8">
    <source>
        <dbReference type="SAM" id="MobiDB-lite"/>
    </source>
</evidence>
<evidence type="ECO:0000256" key="9">
    <source>
        <dbReference type="SAM" id="Phobius"/>
    </source>
</evidence>
<evidence type="ECO:0000256" key="2">
    <source>
        <dbReference type="ARBA" id="ARBA00008744"/>
    </source>
</evidence>
<evidence type="ECO:0000256" key="1">
    <source>
        <dbReference type="ARBA" id="ARBA00004141"/>
    </source>
</evidence>
<evidence type="ECO:0000256" key="7">
    <source>
        <dbReference type="ARBA" id="ARBA00023136"/>
    </source>
</evidence>
<feature type="transmembrane region" description="Helical" evidence="9">
    <location>
        <begin position="21"/>
        <end position="40"/>
    </location>
</feature>
<dbReference type="OrthoDB" id="6019623at2759"/>
<evidence type="ECO:0000256" key="3">
    <source>
        <dbReference type="ARBA" id="ARBA00022676"/>
    </source>
</evidence>
<feature type="transmembrane region" description="Helical" evidence="9">
    <location>
        <begin position="528"/>
        <end position="547"/>
    </location>
</feature>
<dbReference type="GO" id="GO:0005637">
    <property type="term" value="C:nuclear inner membrane"/>
    <property type="evidence" value="ECO:0007669"/>
    <property type="project" value="TreeGrafter"/>
</dbReference>
<evidence type="ECO:0000256" key="5">
    <source>
        <dbReference type="ARBA" id="ARBA00022692"/>
    </source>
</evidence>
<keyword evidence="4" id="KW-0808">Transferase</keyword>
<organism evidence="10 11">
    <name type="scientific">Parnassius apollo</name>
    <name type="common">Apollo butterfly</name>
    <name type="synonym">Papilio apollo</name>
    <dbReference type="NCBI Taxonomy" id="110799"/>
    <lineage>
        <taxon>Eukaryota</taxon>
        <taxon>Metazoa</taxon>
        <taxon>Ecdysozoa</taxon>
        <taxon>Arthropoda</taxon>
        <taxon>Hexapoda</taxon>
        <taxon>Insecta</taxon>
        <taxon>Pterygota</taxon>
        <taxon>Neoptera</taxon>
        <taxon>Endopterygota</taxon>
        <taxon>Lepidoptera</taxon>
        <taxon>Glossata</taxon>
        <taxon>Ditrysia</taxon>
        <taxon>Papilionoidea</taxon>
        <taxon>Papilionidae</taxon>
        <taxon>Parnassiinae</taxon>
        <taxon>Parnassini</taxon>
        <taxon>Parnassius</taxon>
        <taxon>Parnassius</taxon>
    </lineage>
</organism>
<feature type="transmembrane region" description="Helical" evidence="9">
    <location>
        <begin position="288"/>
        <end position="308"/>
    </location>
</feature>
<keyword evidence="5 9" id="KW-0812">Transmembrane</keyword>
<sequence length="764" mass="89400">MKDDTEDLKAEVGPKRFLLKKIAKCCLLGVMAFALAYIHYRYVSNLFENDRNFSHLSELEREMSLRTEMGFYYSYYKTIVEERPFIAGISKLMYDRLVEYPKEVNAFNRFNIHPEVIIGAVYRYFEPWLNTTRFRECHMVERDPYHSPVQSCVGIGQPILFYLEAIWWLAGLTVAALFLHAVTLSESIFGGIIAVLQYFANHTECTRVQWAPNERENMAFPLLLLQAWLLTLQLRVKEKSNALQLQISIFFINCLCLLFWQFTQFIFLTQLAIYFVMEQLRIIDTKTLSIFLHSHFCGLHMAVLLLQGNDMLKSSLYTSFFLVLSVYCLFFSSLRVKVNNRVDLLVESWLILLRVCIVICTSFYLKKIISDFLEVQEDSHVWDILYSKFTDYKSFHTLIYTCSNVFDFLPWSSLKNMFVSFLIPMVLINIFNVLVTSLTNAAEECTKKIYEEYSSIERDKASEVNEETDDSGIENSTDTKVRKRKQSLPKDLDVIDKEIKEKIEKQDELEETKDILIFFLRNLQFEPAVFYNIAQMVVFGIMAVLVMRLKLLFATQMCLLSSLMLNKNHYTIPKGVSKYIPLLWLLILAPIVRVLMYRVSQQMSHIGEFNDYPQEELLEWIIREAGSGAFAGSMPLLATVMLCTRRPIVAHPHYEHLEARQRAYSVYKVYGRFTAEELYEELTKLKATYLIVEPKYCYGRSDKDCSFGGIWDVEVPAMVSRPLLCHTLLTESVDHFYPVFRNQEYAVFRIHDFSVRYMPRSFDT</sequence>
<dbReference type="EMBL" id="CAJQZP010001297">
    <property type="protein sequence ID" value="CAG5036941.1"/>
    <property type="molecule type" value="Genomic_DNA"/>
</dbReference>
<feature type="region of interest" description="Disordered" evidence="8">
    <location>
        <begin position="460"/>
        <end position="480"/>
    </location>
</feature>
<dbReference type="PANTHER" id="PTHR31488">
    <property type="entry name" value="DPY-19-LIKE 1, LIKE (H. SAPIENS)"/>
    <property type="match status" value="1"/>
</dbReference>
<comment type="similarity">
    <text evidence="2">Belongs to the dpy-19 family.</text>
</comment>
<dbReference type="AlphaFoldDB" id="A0A8S3XX19"/>
<feature type="transmembrane region" description="Helical" evidence="9">
    <location>
        <begin position="166"/>
        <end position="199"/>
    </location>
</feature>
<keyword evidence="3" id="KW-0328">Glycosyltransferase</keyword>
<feature type="transmembrane region" description="Helical" evidence="9">
    <location>
        <begin position="579"/>
        <end position="596"/>
    </location>
</feature>
<accession>A0A8S3XX19</accession>
<keyword evidence="11" id="KW-1185">Reference proteome</keyword>
<reference evidence="10" key="1">
    <citation type="submission" date="2021-04" db="EMBL/GenBank/DDBJ databases">
        <authorList>
            <person name="Tunstrom K."/>
        </authorList>
    </citation>
    <scope>NUCLEOTIDE SEQUENCE</scope>
</reference>
<evidence type="ECO:0000313" key="11">
    <source>
        <dbReference type="Proteomes" id="UP000691718"/>
    </source>
</evidence>
<evidence type="ECO:0000256" key="4">
    <source>
        <dbReference type="ARBA" id="ARBA00022679"/>
    </source>
</evidence>
<evidence type="ECO:0000313" key="10">
    <source>
        <dbReference type="EMBL" id="CAG5036941.1"/>
    </source>
</evidence>
<protein>
    <submittedName>
        <fullName evidence="10">(apollo) hypothetical protein</fullName>
    </submittedName>
</protein>
<evidence type="ECO:0000256" key="6">
    <source>
        <dbReference type="ARBA" id="ARBA00022989"/>
    </source>
</evidence>
<keyword evidence="7 9" id="KW-0472">Membrane</keyword>
<dbReference type="Proteomes" id="UP000691718">
    <property type="component" value="Unassembled WGS sequence"/>
</dbReference>
<feature type="transmembrane region" description="Helical" evidence="9">
    <location>
        <begin position="417"/>
        <end position="438"/>
    </location>
</feature>
<proteinExistence type="inferred from homology"/>
<feature type="transmembrane region" description="Helical" evidence="9">
    <location>
        <begin position="248"/>
        <end position="276"/>
    </location>
</feature>
<dbReference type="Pfam" id="PF10034">
    <property type="entry name" value="Dpy19"/>
    <property type="match status" value="1"/>
</dbReference>
<name>A0A8S3XX19_PARAO</name>
<feature type="transmembrane region" description="Helical" evidence="9">
    <location>
        <begin position="314"/>
        <end position="332"/>
    </location>
</feature>